<dbReference type="Gene3D" id="3.30.930.10">
    <property type="entry name" value="Bira Bifunctional Protein, Domain 2"/>
    <property type="match status" value="1"/>
</dbReference>
<gene>
    <name evidence="1" type="ORF">AB5J55_19040</name>
</gene>
<organism evidence="1">
    <name type="scientific">Streptomyces sp. R11</name>
    <dbReference type="NCBI Taxonomy" id="3238625"/>
    <lineage>
        <taxon>Bacteria</taxon>
        <taxon>Bacillati</taxon>
        <taxon>Actinomycetota</taxon>
        <taxon>Actinomycetes</taxon>
        <taxon>Kitasatosporales</taxon>
        <taxon>Streptomycetaceae</taxon>
        <taxon>Streptomyces</taxon>
    </lineage>
</organism>
<evidence type="ECO:0008006" key="2">
    <source>
        <dbReference type="Google" id="ProtNLM"/>
    </source>
</evidence>
<dbReference type="RefSeq" id="WP_369271844.1">
    <property type="nucleotide sequence ID" value="NZ_CP163432.1"/>
</dbReference>
<evidence type="ECO:0000313" key="1">
    <source>
        <dbReference type="EMBL" id="XDQ11613.1"/>
    </source>
</evidence>
<sequence length="382" mass="41245">MTDGYFERDWVIRWLLKNLGLTVSAESPLRGDIDSLLMAELLTAAEYELSRDAWSDFTPACFDTVETLSQHLANSPAGVEKHWYRPLDETGRLGAAHDGFDRARTSLGDVVVGAATRPAATGRTGSVMLVGEPAVAITDLVADLDAAVAAFDPTSVWYPMLTNAGTGRDHPQNVASSLETGRLQHAACLELLEELDERPDGLYCGIGYAYRREPARRWDSAGRLEAYRVWEAVWCGPTENAPTAMAEIKRAVAAVLDRFSKGDWAPALDGFTPGVTRKSEWTVADDEPRAGMAVSSLNDHGTTFVRDGRSSFCLGVGIDRLADLDLLWAHTNERTIPDGDPGAGTAVSSPNDHGTTFARNSGPSFCLGVGIDRLHPTGLDLL</sequence>
<protein>
    <recommendedName>
        <fullName evidence="2">Carrier domain-containing protein</fullName>
    </recommendedName>
</protein>
<dbReference type="AlphaFoldDB" id="A0AB39N2S7"/>
<reference evidence="1" key="1">
    <citation type="submission" date="2024-07" db="EMBL/GenBank/DDBJ databases">
        <authorList>
            <person name="Yu S.T."/>
        </authorList>
    </citation>
    <scope>NUCLEOTIDE SEQUENCE</scope>
    <source>
        <strain evidence="1">R11</strain>
    </source>
</reference>
<accession>A0AB39N2S7</accession>
<name>A0AB39N2S7_9ACTN</name>
<dbReference type="EMBL" id="CP163432">
    <property type="protein sequence ID" value="XDQ11613.1"/>
    <property type="molecule type" value="Genomic_DNA"/>
</dbReference>
<proteinExistence type="predicted"/>
<dbReference type="InterPro" id="IPR045864">
    <property type="entry name" value="aa-tRNA-synth_II/BPL/LPL"/>
</dbReference>